<comment type="cofactor">
    <cofactor evidence="2">
        <name>Mg(2+)</name>
        <dbReference type="ChEBI" id="CHEBI:18420"/>
    </cofactor>
</comment>
<dbReference type="PROSITE" id="PS51462">
    <property type="entry name" value="NUDIX"/>
    <property type="match status" value="1"/>
</dbReference>
<evidence type="ECO:0000256" key="4">
    <source>
        <dbReference type="ARBA" id="ARBA00022801"/>
    </source>
</evidence>
<dbReference type="CDD" id="cd03426">
    <property type="entry name" value="NUDIX_CoAse_Nudt7"/>
    <property type="match status" value="1"/>
</dbReference>
<keyword evidence="5" id="KW-0460">Magnesium</keyword>
<keyword evidence="10" id="KW-1185">Reference proteome</keyword>
<keyword evidence="7" id="KW-1133">Transmembrane helix</keyword>
<proteinExistence type="predicted"/>
<organism evidence="9 10">
    <name type="scientific">Pseudonocardia kunmingensis</name>
    <dbReference type="NCBI Taxonomy" id="630975"/>
    <lineage>
        <taxon>Bacteria</taxon>
        <taxon>Bacillati</taxon>
        <taxon>Actinomycetota</taxon>
        <taxon>Actinomycetes</taxon>
        <taxon>Pseudonocardiales</taxon>
        <taxon>Pseudonocardiaceae</taxon>
        <taxon>Pseudonocardia</taxon>
    </lineage>
</organism>
<evidence type="ECO:0000256" key="5">
    <source>
        <dbReference type="ARBA" id="ARBA00022842"/>
    </source>
</evidence>
<dbReference type="InterPro" id="IPR045121">
    <property type="entry name" value="CoAse"/>
</dbReference>
<keyword evidence="3" id="KW-0479">Metal-binding</keyword>
<dbReference type="PANTHER" id="PTHR12992:SF11">
    <property type="entry name" value="MITOCHONDRIAL COENZYME A DIPHOSPHATASE NUDT8"/>
    <property type="match status" value="1"/>
</dbReference>
<keyword evidence="6" id="KW-0464">Manganese</keyword>
<dbReference type="OrthoDB" id="9802805at2"/>
<name>A0A543E2V4_9PSEU</name>
<evidence type="ECO:0000256" key="1">
    <source>
        <dbReference type="ARBA" id="ARBA00001936"/>
    </source>
</evidence>
<feature type="transmembrane region" description="Helical" evidence="7">
    <location>
        <begin position="173"/>
        <end position="197"/>
    </location>
</feature>
<comment type="caution">
    <text evidence="9">The sequence shown here is derived from an EMBL/GenBank/DDBJ whole genome shotgun (WGS) entry which is preliminary data.</text>
</comment>
<evidence type="ECO:0000259" key="8">
    <source>
        <dbReference type="PROSITE" id="PS51462"/>
    </source>
</evidence>
<keyword evidence="7" id="KW-0812">Transmembrane</keyword>
<dbReference type="EMBL" id="VFPA01000001">
    <property type="protein sequence ID" value="TQM15934.1"/>
    <property type="molecule type" value="Genomic_DNA"/>
</dbReference>
<accession>A0A543E2V4</accession>
<dbReference type="GO" id="GO:0010945">
    <property type="term" value="F:coenzyme A diphosphatase activity"/>
    <property type="evidence" value="ECO:0007669"/>
    <property type="project" value="InterPro"/>
</dbReference>
<evidence type="ECO:0000256" key="7">
    <source>
        <dbReference type="SAM" id="Phobius"/>
    </source>
</evidence>
<feature type="domain" description="Nudix hydrolase" evidence="8">
    <location>
        <begin position="39"/>
        <end position="180"/>
    </location>
</feature>
<evidence type="ECO:0000256" key="3">
    <source>
        <dbReference type="ARBA" id="ARBA00022723"/>
    </source>
</evidence>
<dbReference type="Gene3D" id="3.90.79.10">
    <property type="entry name" value="Nucleoside Triphosphate Pyrophosphohydrolase"/>
    <property type="match status" value="1"/>
</dbReference>
<keyword evidence="7" id="KW-0472">Membrane</keyword>
<evidence type="ECO:0000256" key="6">
    <source>
        <dbReference type="ARBA" id="ARBA00023211"/>
    </source>
</evidence>
<dbReference type="AlphaFoldDB" id="A0A543E2V4"/>
<protein>
    <submittedName>
        <fullName evidence="9">NUDIX domain-containing protein</fullName>
    </submittedName>
</protein>
<sequence>MSAALRPERAPDWLRPLLRGVRDIDAAALGHRRIPPPAGGRRAAVLMLFGEDAAHGPDVLLVERASTLRNHAGQVAFPGGGADPDDADVVATALREAEEEAGVEPSGVAPLALLPELFVPPSGFVVTPVLAHWERPVAVHAVDARETASVVRVPIAALADPAHRMQVHHPSGYTGPAFAVAGLLVWGFTGGLLSALLDRGGWARSWDTTRVVDLDAAWSAARADRREVAG</sequence>
<dbReference type="Proteomes" id="UP000315677">
    <property type="component" value="Unassembled WGS sequence"/>
</dbReference>
<dbReference type="InterPro" id="IPR000086">
    <property type="entry name" value="NUDIX_hydrolase_dom"/>
</dbReference>
<dbReference type="InterPro" id="IPR015797">
    <property type="entry name" value="NUDIX_hydrolase-like_dom_sf"/>
</dbReference>
<evidence type="ECO:0000313" key="10">
    <source>
        <dbReference type="Proteomes" id="UP000315677"/>
    </source>
</evidence>
<dbReference type="PANTHER" id="PTHR12992">
    <property type="entry name" value="NUDIX HYDROLASE"/>
    <property type="match status" value="1"/>
</dbReference>
<reference evidence="9 10" key="1">
    <citation type="submission" date="2019-06" db="EMBL/GenBank/DDBJ databases">
        <title>Sequencing the genomes of 1000 actinobacteria strains.</title>
        <authorList>
            <person name="Klenk H.-P."/>
        </authorList>
    </citation>
    <scope>NUCLEOTIDE SEQUENCE [LARGE SCALE GENOMIC DNA]</scope>
    <source>
        <strain evidence="9 10">DSM 45301</strain>
    </source>
</reference>
<dbReference type="SUPFAM" id="SSF55811">
    <property type="entry name" value="Nudix"/>
    <property type="match status" value="1"/>
</dbReference>
<dbReference type="RefSeq" id="WP_142052451.1">
    <property type="nucleotide sequence ID" value="NZ_VFPA01000001.1"/>
</dbReference>
<keyword evidence="4" id="KW-0378">Hydrolase</keyword>
<dbReference type="GO" id="GO:0046872">
    <property type="term" value="F:metal ion binding"/>
    <property type="evidence" value="ECO:0007669"/>
    <property type="project" value="UniProtKB-KW"/>
</dbReference>
<dbReference type="Pfam" id="PF00293">
    <property type="entry name" value="NUDIX"/>
    <property type="match status" value="1"/>
</dbReference>
<evidence type="ECO:0000313" key="9">
    <source>
        <dbReference type="EMBL" id="TQM15934.1"/>
    </source>
</evidence>
<comment type="cofactor">
    <cofactor evidence="1">
        <name>Mn(2+)</name>
        <dbReference type="ChEBI" id="CHEBI:29035"/>
    </cofactor>
</comment>
<gene>
    <name evidence="9" type="ORF">FB558_2731</name>
</gene>
<evidence type="ECO:0000256" key="2">
    <source>
        <dbReference type="ARBA" id="ARBA00001946"/>
    </source>
</evidence>